<dbReference type="PROSITE" id="PS51729">
    <property type="entry name" value="GNAT_YJDJ"/>
    <property type="match status" value="1"/>
</dbReference>
<dbReference type="SUPFAM" id="SSF55729">
    <property type="entry name" value="Acyl-CoA N-acyltransferases (Nat)"/>
    <property type="match status" value="1"/>
</dbReference>
<dbReference type="InterPro" id="IPR016181">
    <property type="entry name" value="Acyl_CoA_acyltransferase"/>
</dbReference>
<dbReference type="GO" id="GO:0016747">
    <property type="term" value="F:acyltransferase activity, transferring groups other than amino-acyl groups"/>
    <property type="evidence" value="ECO:0007669"/>
    <property type="project" value="InterPro"/>
</dbReference>
<dbReference type="InterPro" id="IPR004675">
    <property type="entry name" value="AhpD_core"/>
</dbReference>
<evidence type="ECO:0000256" key="1">
    <source>
        <dbReference type="SAM" id="MobiDB-lite"/>
    </source>
</evidence>
<protein>
    <submittedName>
        <fullName evidence="4">Uncharacterized protein</fullName>
    </submittedName>
</protein>
<dbReference type="eggNOG" id="COG2128">
    <property type="taxonomic scope" value="Bacteria"/>
</dbReference>
<feature type="domain" description="N-acetyltransferase" evidence="2">
    <location>
        <begin position="143"/>
        <end position="272"/>
    </location>
</feature>
<reference evidence="4 5" key="1">
    <citation type="journal article" date="2014" name="BMC Genomics">
        <title>Genome based analysis of type-I polyketide synthase and nonribosomal peptide synthetase gene clusters in seven strains of five representative Nocardia species.</title>
        <authorList>
            <person name="Komaki H."/>
            <person name="Ichikawa N."/>
            <person name="Hosoyama A."/>
            <person name="Takahashi-Nakaguchi A."/>
            <person name="Matsuzawa T."/>
            <person name="Suzuki K."/>
            <person name="Fujita N."/>
            <person name="Gonoi T."/>
        </authorList>
    </citation>
    <scope>NUCLEOTIDE SEQUENCE [LARGE SCALE GENOMIC DNA]</scope>
    <source>
        <strain evidence="4 5">NBRC 15531</strain>
    </source>
</reference>
<evidence type="ECO:0000259" key="2">
    <source>
        <dbReference type="PROSITE" id="PS51186"/>
    </source>
</evidence>
<name>U5E8V6_NOCAS</name>
<dbReference type="PANTHER" id="PTHR35446:SF2">
    <property type="entry name" value="CARBOXYMUCONOLACTONE DECARBOXYLASE-LIKE DOMAIN-CONTAINING PROTEIN"/>
    <property type="match status" value="1"/>
</dbReference>
<dbReference type="NCBIfam" id="TIGR00778">
    <property type="entry name" value="ahpD_dom"/>
    <property type="match status" value="1"/>
</dbReference>
<sequence>MTERNERVWIDKQHPAIFKALSATAAEIRAAAAAAGIDRRLIELINLRVSQINGCPYCLDVHEHAGLGAGLSAQEIAVLPAWRRGGTYSAADRAALGLAEAVTTLPDEERTDREYEIAREHWSEEQISVIIWVAVAIGAFNRVSILSAHPVPVRKERKKMTEQPTPAAQPSTGEPERRVVRNEEKNRYDVFYDGELAGFTEYVERDNDTDFVHTEIDGAYAGKGLGSVLARLAVEDVIARGRTITAHCPFIRGWLDKHPEYDAHVVGKGIAK</sequence>
<comment type="caution">
    <text evidence="4">The sequence shown here is derived from an EMBL/GenBank/DDBJ whole genome shotgun (WGS) entry which is preliminary data.</text>
</comment>
<dbReference type="GO" id="GO:0051920">
    <property type="term" value="F:peroxiredoxin activity"/>
    <property type="evidence" value="ECO:0007669"/>
    <property type="project" value="InterPro"/>
</dbReference>
<dbReference type="SUPFAM" id="SSF69118">
    <property type="entry name" value="AhpD-like"/>
    <property type="match status" value="1"/>
</dbReference>
<proteinExistence type="predicted"/>
<dbReference type="InterPro" id="IPR000182">
    <property type="entry name" value="GNAT_dom"/>
</dbReference>
<dbReference type="Gene3D" id="1.20.1290.10">
    <property type="entry name" value="AhpD-like"/>
    <property type="match status" value="1"/>
</dbReference>
<dbReference type="InterPro" id="IPR031165">
    <property type="entry name" value="GNAT_YJDJ"/>
</dbReference>
<dbReference type="AlphaFoldDB" id="U5E8V6"/>
<dbReference type="Proteomes" id="UP000017048">
    <property type="component" value="Unassembled WGS sequence"/>
</dbReference>
<organism evidence="4 5">
    <name type="scientific">Nocardia asteroides NBRC 15531</name>
    <dbReference type="NCBI Taxonomy" id="1110697"/>
    <lineage>
        <taxon>Bacteria</taxon>
        <taxon>Bacillati</taxon>
        <taxon>Actinomycetota</taxon>
        <taxon>Actinomycetes</taxon>
        <taxon>Mycobacteriales</taxon>
        <taxon>Nocardiaceae</taxon>
        <taxon>Nocardia</taxon>
    </lineage>
</organism>
<keyword evidence="5" id="KW-1185">Reference proteome</keyword>
<feature type="domain" description="N-acetyltransferase" evidence="3">
    <location>
        <begin position="180"/>
        <end position="266"/>
    </location>
</feature>
<evidence type="ECO:0000313" key="4">
    <source>
        <dbReference type="EMBL" id="GAD83790.1"/>
    </source>
</evidence>
<dbReference type="PROSITE" id="PS51186">
    <property type="entry name" value="GNAT"/>
    <property type="match status" value="1"/>
</dbReference>
<dbReference type="Gene3D" id="3.40.630.30">
    <property type="match status" value="1"/>
</dbReference>
<dbReference type="InterPro" id="IPR003779">
    <property type="entry name" value="CMD-like"/>
</dbReference>
<evidence type="ECO:0000313" key="5">
    <source>
        <dbReference type="Proteomes" id="UP000017048"/>
    </source>
</evidence>
<dbReference type="eggNOG" id="COG2388">
    <property type="taxonomic scope" value="Bacteria"/>
</dbReference>
<feature type="compositionally biased region" description="Polar residues" evidence="1">
    <location>
        <begin position="162"/>
        <end position="172"/>
    </location>
</feature>
<dbReference type="EMBL" id="BAFO02000020">
    <property type="protein sequence ID" value="GAD83790.1"/>
    <property type="molecule type" value="Genomic_DNA"/>
</dbReference>
<feature type="region of interest" description="Disordered" evidence="1">
    <location>
        <begin position="155"/>
        <end position="177"/>
    </location>
</feature>
<dbReference type="STRING" id="1824.SAMN05444423_1011095"/>
<dbReference type="PANTHER" id="PTHR35446">
    <property type="entry name" value="SI:CH211-175M2.5"/>
    <property type="match status" value="1"/>
</dbReference>
<dbReference type="OrthoDB" id="9801997at2"/>
<dbReference type="InterPro" id="IPR029032">
    <property type="entry name" value="AhpD-like"/>
</dbReference>
<gene>
    <name evidence="4" type="ORF">NCAST_20_03590</name>
</gene>
<evidence type="ECO:0000259" key="3">
    <source>
        <dbReference type="PROSITE" id="PS51729"/>
    </source>
</evidence>
<dbReference type="Pfam" id="PF14542">
    <property type="entry name" value="Acetyltransf_CG"/>
    <property type="match status" value="1"/>
</dbReference>
<dbReference type="Pfam" id="PF02627">
    <property type="entry name" value="CMD"/>
    <property type="match status" value="1"/>
</dbReference>
<accession>U5E8V6</accession>